<organism evidence="7 8">
    <name type="scientific">Methermicoccus shengliensis</name>
    <dbReference type="NCBI Taxonomy" id="660064"/>
    <lineage>
        <taxon>Archaea</taxon>
        <taxon>Methanobacteriati</taxon>
        <taxon>Methanobacteriota</taxon>
        <taxon>Stenosarchaea group</taxon>
        <taxon>Methanomicrobia</taxon>
        <taxon>Methanosarcinales</taxon>
        <taxon>Methermicoccaceae</taxon>
        <taxon>Methermicoccus</taxon>
    </lineage>
</organism>
<dbReference type="EC" id="2.7.1.146" evidence="7"/>
<dbReference type="Gene3D" id="3.40.1190.20">
    <property type="match status" value="1"/>
</dbReference>
<keyword evidence="4 7" id="KW-0418">Kinase</keyword>
<keyword evidence="2 7" id="KW-0808">Transferase</keyword>
<evidence type="ECO:0000256" key="6">
    <source>
        <dbReference type="ARBA" id="ARBA00023152"/>
    </source>
</evidence>
<keyword evidence="5" id="KW-0460">Magnesium</keyword>
<proteinExistence type="predicted"/>
<gene>
    <name evidence="7" type="ORF">HA299_00400</name>
</gene>
<dbReference type="RefSeq" id="WP_042684351.1">
    <property type="nucleotide sequence ID" value="NZ_DUIH01000002.1"/>
</dbReference>
<dbReference type="GO" id="GO:0043844">
    <property type="term" value="F:ADP-specific phosphofructokinase activity"/>
    <property type="evidence" value="ECO:0007669"/>
    <property type="project" value="UniProtKB-EC"/>
</dbReference>
<dbReference type="GO" id="GO:0008443">
    <property type="term" value="F:phosphofructokinase activity"/>
    <property type="evidence" value="ECO:0007669"/>
    <property type="project" value="InterPro"/>
</dbReference>
<dbReference type="PROSITE" id="PS51255">
    <property type="entry name" value="ADPK"/>
    <property type="match status" value="1"/>
</dbReference>
<keyword evidence="3" id="KW-0479">Metal-binding</keyword>
<name>A0A832VWJ6_9EURY</name>
<evidence type="ECO:0000256" key="5">
    <source>
        <dbReference type="ARBA" id="ARBA00022842"/>
    </source>
</evidence>
<protein>
    <submittedName>
        <fullName evidence="7">ADP-specific phosphofructokinase</fullName>
        <ecNumber evidence="7">2.7.1.146</ecNumber>
    </submittedName>
</protein>
<dbReference type="InterPro" id="IPR011790">
    <property type="entry name" value="ADP_PFK_arc"/>
</dbReference>
<comment type="caution">
    <text evidence="7">The sequence shown here is derived from an EMBL/GenBank/DDBJ whole genome shotgun (WGS) entry which is preliminary data.</text>
</comment>
<keyword evidence="1" id="KW-0963">Cytoplasm</keyword>
<dbReference type="GO" id="GO:0005737">
    <property type="term" value="C:cytoplasm"/>
    <property type="evidence" value="ECO:0007669"/>
    <property type="project" value="InterPro"/>
</dbReference>
<dbReference type="PANTHER" id="PTHR21208:SF1">
    <property type="entry name" value="ADP-DEPENDENT GLUCOKINASE"/>
    <property type="match status" value="1"/>
</dbReference>
<dbReference type="PANTHER" id="PTHR21208">
    <property type="entry name" value="ADP-DEPENDENT GLUCOKINASE"/>
    <property type="match status" value="1"/>
</dbReference>
<dbReference type="Pfam" id="PF04587">
    <property type="entry name" value="ADP_PFK_GK"/>
    <property type="match status" value="1"/>
</dbReference>
<dbReference type="GO" id="GO:0006000">
    <property type="term" value="P:fructose metabolic process"/>
    <property type="evidence" value="ECO:0007669"/>
    <property type="project" value="InterPro"/>
</dbReference>
<dbReference type="Gene3D" id="3.30.1110.20">
    <property type="match status" value="1"/>
</dbReference>
<keyword evidence="6" id="KW-0324">Glycolysis</keyword>
<reference evidence="7" key="1">
    <citation type="journal article" date="2020" name="bioRxiv">
        <title>A rank-normalized archaeal taxonomy based on genome phylogeny resolves widespread incomplete and uneven classifications.</title>
        <authorList>
            <person name="Rinke C."/>
            <person name="Chuvochina M."/>
            <person name="Mussig A.J."/>
            <person name="Chaumeil P.-A."/>
            <person name="Waite D.W."/>
            <person name="Whitman W.B."/>
            <person name="Parks D.H."/>
            <person name="Hugenholtz P."/>
        </authorList>
    </citation>
    <scope>NUCLEOTIDE SEQUENCE</scope>
    <source>
        <strain evidence="7">UBA12518</strain>
    </source>
</reference>
<dbReference type="GO" id="GO:0006096">
    <property type="term" value="P:glycolytic process"/>
    <property type="evidence" value="ECO:0007669"/>
    <property type="project" value="UniProtKB-KW"/>
</dbReference>
<evidence type="ECO:0000256" key="2">
    <source>
        <dbReference type="ARBA" id="ARBA00022679"/>
    </source>
</evidence>
<dbReference type="InterPro" id="IPR007666">
    <property type="entry name" value="ADP_PFK/GK"/>
</dbReference>
<evidence type="ECO:0000313" key="8">
    <source>
        <dbReference type="Proteomes" id="UP000600363"/>
    </source>
</evidence>
<evidence type="ECO:0000313" key="7">
    <source>
        <dbReference type="EMBL" id="HIH69077.1"/>
    </source>
</evidence>
<sequence length="491" mass="55305">MTGEWERLYEEAVHEACARLDRLYGVFVAYNANVDAIKFLDERDIERMLTEFEPSALVRRMNEYPRAADTPMDLVARLLISIEKGKAAEVPVYNMQMQQWLEEKLGADERRIGGQAGIITNVLAKLNIPSVITYVPWLSRGEAELFENDNQNILCPVLREGKIALVPPIEAATHEVGKTNWILEFKKGLTLDVGKRRIVCPRDNRLILSFRPSWIRIHMDEELFAKLEDLCAHIDGALLSGYQVMMSTYEDGTTHEKYVEQSVKVIEKLKRISPQLRVHVEFTSIQDRNVRETLLRRIIKANVHSLGLDSVEVANALNVLGHEELAASVLRRESIEHLFEGARILQSELDLERIHVHALGLYICVLKTSERQRLELERTALLFASALAASRAMKGRIDTREDAYEGLKVPISSHGLKEVRRLSTYLKRCTSCGELHTEGLAVGDEFSCVCIPTKVVDVPVATVGLGDTISAAAFAVSIAGEHRKAPFCRLE</sequence>
<dbReference type="NCBIfam" id="TIGR02045">
    <property type="entry name" value="P_fruct_ADP"/>
    <property type="match status" value="1"/>
</dbReference>
<evidence type="ECO:0000256" key="3">
    <source>
        <dbReference type="ARBA" id="ARBA00022723"/>
    </source>
</evidence>
<dbReference type="SUPFAM" id="SSF53613">
    <property type="entry name" value="Ribokinase-like"/>
    <property type="match status" value="1"/>
</dbReference>
<evidence type="ECO:0000256" key="4">
    <source>
        <dbReference type="ARBA" id="ARBA00022777"/>
    </source>
</evidence>
<evidence type="ECO:0000256" key="1">
    <source>
        <dbReference type="ARBA" id="ARBA00022490"/>
    </source>
</evidence>
<dbReference type="GO" id="GO:0046872">
    <property type="term" value="F:metal ion binding"/>
    <property type="evidence" value="ECO:0007669"/>
    <property type="project" value="UniProtKB-KW"/>
</dbReference>
<dbReference type="EMBL" id="DUIH01000002">
    <property type="protein sequence ID" value="HIH69077.1"/>
    <property type="molecule type" value="Genomic_DNA"/>
</dbReference>
<dbReference type="InterPro" id="IPR029056">
    <property type="entry name" value="Ribokinase-like"/>
</dbReference>
<dbReference type="Proteomes" id="UP000600363">
    <property type="component" value="Unassembled WGS sequence"/>
</dbReference>
<accession>A0A832VWJ6</accession>
<dbReference type="AlphaFoldDB" id="A0A832VWJ6"/>